<dbReference type="NCBIfam" id="TIGR02532">
    <property type="entry name" value="IV_pilin_GFxxxE"/>
    <property type="match status" value="1"/>
</dbReference>
<dbReference type="InterPro" id="IPR051621">
    <property type="entry name" value="T2SS_protein_J"/>
</dbReference>
<dbReference type="EMBL" id="JBHMEC010000004">
    <property type="protein sequence ID" value="MFB9148696.1"/>
    <property type="molecule type" value="Genomic_DNA"/>
</dbReference>
<evidence type="ECO:0000256" key="8">
    <source>
        <dbReference type="ARBA" id="ARBA00022989"/>
    </source>
</evidence>
<reference evidence="11 12" key="1">
    <citation type="submission" date="2024-09" db="EMBL/GenBank/DDBJ databases">
        <authorList>
            <person name="Sun Q."/>
            <person name="Mori K."/>
        </authorList>
    </citation>
    <scope>NUCLEOTIDE SEQUENCE [LARGE SCALE GENOMIC DNA]</scope>
    <source>
        <strain evidence="11 12">CECT 9424</strain>
    </source>
</reference>
<keyword evidence="8 10" id="KW-1133">Transmembrane helix</keyword>
<proteinExistence type="inferred from homology"/>
<keyword evidence="12" id="KW-1185">Reference proteome</keyword>
<evidence type="ECO:0000256" key="7">
    <source>
        <dbReference type="ARBA" id="ARBA00022692"/>
    </source>
</evidence>
<comment type="similarity">
    <text evidence="2">Belongs to the GSP J family.</text>
</comment>
<evidence type="ECO:0000256" key="3">
    <source>
        <dbReference type="ARBA" id="ARBA00021539"/>
    </source>
</evidence>
<protein>
    <recommendedName>
        <fullName evidence="3">Type II secretion system protein J</fullName>
    </recommendedName>
</protein>
<evidence type="ECO:0000256" key="2">
    <source>
        <dbReference type="ARBA" id="ARBA00011084"/>
    </source>
</evidence>
<evidence type="ECO:0000256" key="10">
    <source>
        <dbReference type="SAM" id="Phobius"/>
    </source>
</evidence>
<dbReference type="PANTHER" id="PTHR39583:SF2">
    <property type="entry name" value="TYPE II SECRETION SYSTEM PROTEIN J"/>
    <property type="match status" value="1"/>
</dbReference>
<dbReference type="Proteomes" id="UP001589670">
    <property type="component" value="Unassembled WGS sequence"/>
</dbReference>
<evidence type="ECO:0000256" key="4">
    <source>
        <dbReference type="ARBA" id="ARBA00022475"/>
    </source>
</evidence>
<evidence type="ECO:0000313" key="12">
    <source>
        <dbReference type="Proteomes" id="UP001589670"/>
    </source>
</evidence>
<evidence type="ECO:0000313" key="11">
    <source>
        <dbReference type="EMBL" id="MFB9148696.1"/>
    </source>
</evidence>
<sequence length="204" mass="21581">MTGAGTRGLTLVELVAALAIFSLVAIMGLQTLSGMMRARDRTAGAAGDAAALSRGLVLLRADLKAAADLAFWPPEALESEPPLLDLSAEEGRFALSTEARAVLPDQQAAGTERVIWRHDRRGERLLRTAWPVLRPATDAARAPETVIFEDVAGLRLRAYAGPEAGWIGGWGQDAGVARPGLPRAVEVIVESGRYGALRVLVALP</sequence>
<name>A0ABV5HXF4_9RHOB</name>
<comment type="caution">
    <text evidence="11">The sequence shown here is derived from an EMBL/GenBank/DDBJ whole genome shotgun (WGS) entry which is preliminary data.</text>
</comment>
<keyword evidence="7 10" id="KW-0812">Transmembrane</keyword>
<keyword evidence="4" id="KW-1003">Cell membrane</keyword>
<keyword evidence="5" id="KW-0488">Methylation</keyword>
<dbReference type="Pfam" id="PF11612">
    <property type="entry name" value="T2SSJ"/>
    <property type="match status" value="1"/>
</dbReference>
<keyword evidence="9 10" id="KW-0472">Membrane</keyword>
<accession>A0ABV5HXF4</accession>
<organism evidence="11 12">
    <name type="scientific">Roseovarius ramblicola</name>
    <dbReference type="NCBI Taxonomy" id="2022336"/>
    <lineage>
        <taxon>Bacteria</taxon>
        <taxon>Pseudomonadati</taxon>
        <taxon>Pseudomonadota</taxon>
        <taxon>Alphaproteobacteria</taxon>
        <taxon>Rhodobacterales</taxon>
        <taxon>Roseobacteraceae</taxon>
        <taxon>Roseovarius</taxon>
    </lineage>
</organism>
<dbReference type="InterPro" id="IPR010055">
    <property type="entry name" value="T2SS_protein-GspJ"/>
</dbReference>
<dbReference type="RefSeq" id="WP_377066872.1">
    <property type="nucleotide sequence ID" value="NZ_JBHMEC010000004.1"/>
</dbReference>
<evidence type="ECO:0000256" key="9">
    <source>
        <dbReference type="ARBA" id="ARBA00023136"/>
    </source>
</evidence>
<gene>
    <name evidence="11" type="ORF">ACFFU4_02895</name>
</gene>
<dbReference type="PROSITE" id="PS00409">
    <property type="entry name" value="PROKAR_NTER_METHYL"/>
    <property type="match status" value="1"/>
</dbReference>
<comment type="subcellular location">
    <subcellularLocation>
        <location evidence="1">Cell inner membrane</location>
        <topology evidence="1">Single-pass membrane protein</topology>
    </subcellularLocation>
</comment>
<feature type="transmembrane region" description="Helical" evidence="10">
    <location>
        <begin position="12"/>
        <end position="32"/>
    </location>
</feature>
<evidence type="ECO:0000256" key="6">
    <source>
        <dbReference type="ARBA" id="ARBA00022519"/>
    </source>
</evidence>
<keyword evidence="6" id="KW-0997">Cell inner membrane</keyword>
<evidence type="ECO:0000256" key="1">
    <source>
        <dbReference type="ARBA" id="ARBA00004377"/>
    </source>
</evidence>
<dbReference type="SUPFAM" id="SSF54523">
    <property type="entry name" value="Pili subunits"/>
    <property type="match status" value="1"/>
</dbReference>
<dbReference type="InterPro" id="IPR045584">
    <property type="entry name" value="Pilin-like"/>
</dbReference>
<dbReference type="InterPro" id="IPR012902">
    <property type="entry name" value="N_methyl_site"/>
</dbReference>
<dbReference type="PANTHER" id="PTHR39583">
    <property type="entry name" value="TYPE II SECRETION SYSTEM PROTEIN J-RELATED"/>
    <property type="match status" value="1"/>
</dbReference>
<evidence type="ECO:0000256" key="5">
    <source>
        <dbReference type="ARBA" id="ARBA00022481"/>
    </source>
</evidence>